<feature type="chain" id="PRO_5007572570" evidence="1">
    <location>
        <begin position="24"/>
        <end position="415"/>
    </location>
</feature>
<dbReference type="Pfam" id="PF13202">
    <property type="entry name" value="EF-hand_5"/>
    <property type="match status" value="1"/>
</dbReference>
<organism evidence="3 4">
    <name type="scientific">Bdellovibrio bacteriovorus</name>
    <dbReference type="NCBI Taxonomy" id="959"/>
    <lineage>
        <taxon>Bacteria</taxon>
        <taxon>Pseudomonadati</taxon>
        <taxon>Bdellovibrionota</taxon>
        <taxon>Bdellovibrionia</taxon>
        <taxon>Bdellovibrionales</taxon>
        <taxon>Pseudobdellovibrionaceae</taxon>
        <taxon>Bdellovibrio</taxon>
    </lineage>
</organism>
<evidence type="ECO:0000313" key="4">
    <source>
        <dbReference type="Proteomes" id="UP000075391"/>
    </source>
</evidence>
<dbReference type="Proteomes" id="UP000075391">
    <property type="component" value="Unassembled WGS sequence"/>
</dbReference>
<dbReference type="SUPFAM" id="SSF47473">
    <property type="entry name" value="EF-hand"/>
    <property type="match status" value="1"/>
</dbReference>
<keyword evidence="1" id="KW-0732">Signal</keyword>
<feature type="signal peptide" evidence="1">
    <location>
        <begin position="1"/>
        <end position="23"/>
    </location>
</feature>
<dbReference type="InterPro" id="IPR002048">
    <property type="entry name" value="EF_hand_dom"/>
</dbReference>
<name>A0A150WDC0_BDEBC</name>
<protein>
    <submittedName>
        <fullName evidence="3">Calcium-binding protein</fullName>
    </submittedName>
</protein>
<gene>
    <name evidence="3" type="ORF">AZI85_08890</name>
</gene>
<evidence type="ECO:0000313" key="3">
    <source>
        <dbReference type="EMBL" id="KYG61065.1"/>
    </source>
</evidence>
<comment type="caution">
    <text evidence="3">The sequence shown here is derived from an EMBL/GenBank/DDBJ whole genome shotgun (WGS) entry which is preliminary data.</text>
</comment>
<reference evidence="3 4" key="1">
    <citation type="submission" date="2016-03" db="EMBL/GenBank/DDBJ databases">
        <authorList>
            <person name="Ploux O."/>
        </authorList>
    </citation>
    <scope>NUCLEOTIDE SEQUENCE [LARGE SCALE GENOMIC DNA]</scope>
    <source>
        <strain evidence="3 4">BER2</strain>
    </source>
</reference>
<dbReference type="GO" id="GO:0005509">
    <property type="term" value="F:calcium ion binding"/>
    <property type="evidence" value="ECO:0007669"/>
    <property type="project" value="InterPro"/>
</dbReference>
<dbReference type="RefSeq" id="WP_063244443.1">
    <property type="nucleotide sequence ID" value="NZ_LUKF01000017.1"/>
</dbReference>
<dbReference type="PANTHER" id="PTHR39431:SF1">
    <property type="entry name" value="FRPA_C-RELATED PROTEIN"/>
    <property type="match status" value="1"/>
</dbReference>
<sequence>MGTLSKNSVALGALVFFSIPSLAADKDFPMSVNSATSGDSVVSAPASGLVTRSGKTEVMIKVNNSCFGTNLRGVGNPLAPSSIIQASFVMVIGGKEYPITVEYPAMLVTAAGMSGGGTVAPMSADKFSIPGGGSAGIFGNSVILKTPIPTSVTIDDEGNVTEKAKGDVYLKSYAFNQEITSCSGSAVYGAYGHSSSHATYPCGDYMGKNGALSASFGGISVSSDKSNIDINVSFPGQTGFCGGYWSPLMVFWDDERPKFDAISDFPLNPFGKTMWPEAKSPGWFVALDRDKSGMIDQRNELFGDNADKVNGFEVLKQFDSNKDGFIDKKDKEFKKLVLWNDANGDGISQKEEVVKLSEKITKISLNYEKGVVRPIGRYAEARERAKFWYKEKGKVKQGDIIDIWLAPAETKLSQR</sequence>
<dbReference type="AlphaFoldDB" id="A0A150WDC0"/>
<dbReference type="OrthoDB" id="5288834at2"/>
<dbReference type="InterPro" id="IPR011992">
    <property type="entry name" value="EF-hand-dom_pair"/>
</dbReference>
<feature type="domain" description="EF-hand" evidence="2">
    <location>
        <begin position="314"/>
        <end position="329"/>
    </location>
</feature>
<dbReference type="EMBL" id="LUKF01000017">
    <property type="protein sequence ID" value="KYG61065.1"/>
    <property type="molecule type" value="Genomic_DNA"/>
</dbReference>
<accession>A0A150WDC0</accession>
<evidence type="ECO:0000256" key="1">
    <source>
        <dbReference type="SAM" id="SignalP"/>
    </source>
</evidence>
<evidence type="ECO:0000259" key="2">
    <source>
        <dbReference type="Pfam" id="PF13202"/>
    </source>
</evidence>
<dbReference type="PANTHER" id="PTHR39431">
    <property type="entry name" value="FRPA/C-RELATED PROTEIN"/>
    <property type="match status" value="1"/>
</dbReference>
<proteinExistence type="predicted"/>